<dbReference type="VEuPathDB" id="FungiDB:LEMA_P081790.1"/>
<dbReference type="SUPFAM" id="SSF46785">
    <property type="entry name" value="Winged helix' DNA-binding domain"/>
    <property type="match status" value="1"/>
</dbReference>
<dbReference type="EMBL" id="FP929134">
    <property type="protein sequence ID" value="CBX98940.1"/>
    <property type="molecule type" value="Genomic_DNA"/>
</dbReference>
<feature type="domain" description="O-methyltransferase dimerisation" evidence="5">
    <location>
        <begin position="76"/>
        <end position="153"/>
    </location>
</feature>
<dbReference type="HOGENOM" id="CLU_005533_12_2_1"/>
<dbReference type="AlphaFoldDB" id="E5A5P2"/>
<keyword evidence="1" id="KW-0489">Methyltransferase</keyword>
<accession>E5A5P2</accession>
<dbReference type="PANTHER" id="PTHR43712">
    <property type="entry name" value="PUTATIVE (AFU_ORTHOLOGUE AFUA_4G14580)-RELATED"/>
    <property type="match status" value="1"/>
</dbReference>
<evidence type="ECO:0000256" key="1">
    <source>
        <dbReference type="ARBA" id="ARBA00022603"/>
    </source>
</evidence>
<dbReference type="PANTHER" id="PTHR43712:SF2">
    <property type="entry name" value="O-METHYLTRANSFERASE CICE"/>
    <property type="match status" value="1"/>
</dbReference>
<dbReference type="InterPro" id="IPR036388">
    <property type="entry name" value="WH-like_DNA-bd_sf"/>
</dbReference>
<sequence length="414" mass="46556">MDNELDNLISLLQKSKASLKEKHGDRIRSIFAAHHSGSILPKEDKSLYDKCLATVDLLDEVQQMLTPPLHTLIDGFFGFINSKTLLCAVEFGIPDALSQGPKSIEQLASSSPQGELSPHRLTQVLRTLTGIGIFNYDKTSKLYSNNATSDLITTAHWSKWVYWTKFYPTEFYDMMRFLPDHIKANASRTAAQSNYNTDMEFYEYLSNSGLAKEFHRVLGAGATAQLPGMISDFPWDTLGDETVLDLGTGSGEFLFQLLENYPRMRGAFMDIPSTISRIQAECEQPGGRFSGVRDRVAGFHAGNFLDEVPASVVYTIKWCLHNWSDEDTIKILQNIRRAIVVKPEARLLIIESVLEDGRTGRPARYGDIIMMATCNGKERDIENWQAVCEQSGWEVVKSWALRNSIPSCLELRPI</sequence>
<dbReference type="PROSITE" id="PS51683">
    <property type="entry name" value="SAM_OMT_II"/>
    <property type="match status" value="1"/>
</dbReference>
<dbReference type="OrthoDB" id="1606438at2759"/>
<dbReference type="GO" id="GO:0032259">
    <property type="term" value="P:methylation"/>
    <property type="evidence" value="ECO:0007669"/>
    <property type="project" value="UniProtKB-KW"/>
</dbReference>
<feature type="domain" description="O-methyltransferase C-terminal" evidence="4">
    <location>
        <begin position="241"/>
        <end position="393"/>
    </location>
</feature>
<evidence type="ECO:0000256" key="3">
    <source>
        <dbReference type="ARBA" id="ARBA00022691"/>
    </source>
</evidence>
<gene>
    <name evidence="6" type="ORF">LEMA_P081790.1</name>
</gene>
<dbReference type="Pfam" id="PF00891">
    <property type="entry name" value="Methyltransf_2"/>
    <property type="match status" value="1"/>
</dbReference>
<dbReference type="Pfam" id="PF08100">
    <property type="entry name" value="Dimerisation"/>
    <property type="match status" value="1"/>
</dbReference>
<evidence type="ECO:0000259" key="4">
    <source>
        <dbReference type="Pfam" id="PF00891"/>
    </source>
</evidence>
<evidence type="ECO:0000256" key="2">
    <source>
        <dbReference type="ARBA" id="ARBA00022679"/>
    </source>
</evidence>
<organism evidence="7">
    <name type="scientific">Leptosphaeria maculans (strain JN3 / isolate v23.1.3 / race Av1-4-5-6-7-8)</name>
    <name type="common">Blackleg fungus</name>
    <name type="synonym">Phoma lingam</name>
    <dbReference type="NCBI Taxonomy" id="985895"/>
    <lineage>
        <taxon>Eukaryota</taxon>
        <taxon>Fungi</taxon>
        <taxon>Dikarya</taxon>
        <taxon>Ascomycota</taxon>
        <taxon>Pezizomycotina</taxon>
        <taxon>Dothideomycetes</taxon>
        <taxon>Pleosporomycetidae</taxon>
        <taxon>Pleosporales</taxon>
        <taxon>Pleosporineae</taxon>
        <taxon>Leptosphaeriaceae</taxon>
        <taxon>Plenodomus</taxon>
        <taxon>Plenodomus lingam/Leptosphaeria maculans species complex</taxon>
    </lineage>
</organism>
<dbReference type="InterPro" id="IPR012967">
    <property type="entry name" value="COMT_dimerisation"/>
</dbReference>
<dbReference type="InParanoid" id="E5A5P2"/>
<dbReference type="CDD" id="cd02440">
    <property type="entry name" value="AdoMet_MTases"/>
    <property type="match status" value="1"/>
</dbReference>
<reference evidence="7" key="1">
    <citation type="journal article" date="2011" name="Nat. Commun.">
        <title>Effector diversification within compartments of the Leptosphaeria maculans genome affected by Repeat-Induced Point mutations.</title>
        <authorList>
            <person name="Rouxel T."/>
            <person name="Grandaubert J."/>
            <person name="Hane J.K."/>
            <person name="Hoede C."/>
            <person name="van de Wouw A.P."/>
            <person name="Couloux A."/>
            <person name="Dominguez V."/>
            <person name="Anthouard V."/>
            <person name="Bally P."/>
            <person name="Bourras S."/>
            <person name="Cozijnsen A.J."/>
            <person name="Ciuffetti L.M."/>
            <person name="Degrave A."/>
            <person name="Dilmaghani A."/>
            <person name="Duret L."/>
            <person name="Fudal I."/>
            <person name="Goodwin S.B."/>
            <person name="Gout L."/>
            <person name="Glaser N."/>
            <person name="Linglin J."/>
            <person name="Kema G.H.J."/>
            <person name="Lapalu N."/>
            <person name="Lawrence C.B."/>
            <person name="May K."/>
            <person name="Meyer M."/>
            <person name="Ollivier B."/>
            <person name="Poulain J."/>
            <person name="Schoch C.L."/>
            <person name="Simon A."/>
            <person name="Spatafora J.W."/>
            <person name="Stachowiak A."/>
            <person name="Turgeon B.G."/>
            <person name="Tyler B.M."/>
            <person name="Vincent D."/>
            <person name="Weissenbach J."/>
            <person name="Amselem J."/>
            <person name="Quesneville H."/>
            <person name="Oliver R.P."/>
            <person name="Wincker P."/>
            <person name="Balesdent M.-H."/>
            <person name="Howlett B.J."/>
        </authorList>
    </citation>
    <scope>NUCLEOTIDE SEQUENCE [LARGE SCALE GENOMIC DNA]</scope>
    <source>
        <strain evidence="7">JN3 / isolate v23.1.3 / race Av1-4-5-6-7-8</strain>
    </source>
</reference>
<dbReference type="SMR" id="E5A5P2"/>
<keyword evidence="2" id="KW-0808">Transferase</keyword>
<evidence type="ECO:0000259" key="5">
    <source>
        <dbReference type="Pfam" id="PF08100"/>
    </source>
</evidence>
<keyword evidence="7" id="KW-1185">Reference proteome</keyword>
<name>E5A5P2_LEPMJ</name>
<protein>
    <recommendedName>
        <fullName evidence="8">O-methyltransferase</fullName>
    </recommendedName>
</protein>
<keyword evidence="3" id="KW-0949">S-adenosyl-L-methionine</keyword>
<dbReference type="OMA" id="NWVDFFP"/>
<dbReference type="SUPFAM" id="SSF53335">
    <property type="entry name" value="S-adenosyl-L-methionine-dependent methyltransferases"/>
    <property type="match status" value="1"/>
</dbReference>
<evidence type="ECO:0008006" key="8">
    <source>
        <dbReference type="Google" id="ProtNLM"/>
    </source>
</evidence>
<dbReference type="InterPro" id="IPR016461">
    <property type="entry name" value="COMT-like"/>
</dbReference>
<dbReference type="InterPro" id="IPR036390">
    <property type="entry name" value="WH_DNA-bd_sf"/>
</dbReference>
<dbReference type="GO" id="GO:0008171">
    <property type="term" value="F:O-methyltransferase activity"/>
    <property type="evidence" value="ECO:0007669"/>
    <property type="project" value="InterPro"/>
</dbReference>
<dbReference type="Proteomes" id="UP000002668">
    <property type="component" value="Genome"/>
</dbReference>
<dbReference type="eggNOG" id="KOG3178">
    <property type="taxonomic scope" value="Eukaryota"/>
</dbReference>
<evidence type="ECO:0000313" key="6">
    <source>
        <dbReference type="EMBL" id="CBX98940.1"/>
    </source>
</evidence>
<evidence type="ECO:0000313" key="7">
    <source>
        <dbReference type="Proteomes" id="UP000002668"/>
    </source>
</evidence>
<dbReference type="Gene3D" id="1.10.10.10">
    <property type="entry name" value="Winged helix-like DNA-binding domain superfamily/Winged helix DNA-binding domain"/>
    <property type="match status" value="1"/>
</dbReference>
<dbReference type="GO" id="GO:0046983">
    <property type="term" value="F:protein dimerization activity"/>
    <property type="evidence" value="ECO:0007669"/>
    <property type="project" value="InterPro"/>
</dbReference>
<dbReference type="Gene3D" id="3.40.50.150">
    <property type="entry name" value="Vaccinia Virus protein VP39"/>
    <property type="match status" value="1"/>
</dbReference>
<proteinExistence type="predicted"/>
<dbReference type="RefSeq" id="XP_003842419.1">
    <property type="nucleotide sequence ID" value="XM_003842371.1"/>
</dbReference>
<dbReference type="InterPro" id="IPR001077">
    <property type="entry name" value="COMT_C"/>
</dbReference>
<dbReference type="InterPro" id="IPR029063">
    <property type="entry name" value="SAM-dependent_MTases_sf"/>
</dbReference>
<dbReference type="GeneID" id="13282409"/>